<feature type="region of interest" description="Disordered" evidence="1">
    <location>
        <begin position="91"/>
        <end position="133"/>
    </location>
</feature>
<protein>
    <recommendedName>
        <fullName evidence="2">Glutathione S-transferase C-terminal domain-containing protein</fullName>
    </recommendedName>
</protein>
<sequence>MSDFFCRNKFTRVNAGALTKAKTDVKKALQTPENHPQFRTYLVGEQITLTDIAVASIPRVSVQHEFQTVVGDAPFIDVALTAEGDYFDKKAANKDAPKKVKAAPKEEAPQTQEGGASAGHAGRVKPSPMVLGA</sequence>
<name>A0A6A3P3C4_9STRA</name>
<evidence type="ECO:0000313" key="3">
    <source>
        <dbReference type="EMBL" id="KAE9047581.1"/>
    </source>
</evidence>
<dbReference type="Pfam" id="PF00043">
    <property type="entry name" value="GST_C"/>
    <property type="match status" value="1"/>
</dbReference>
<proteinExistence type="predicted"/>
<feature type="compositionally biased region" description="Basic and acidic residues" evidence="1">
    <location>
        <begin position="91"/>
        <end position="108"/>
    </location>
</feature>
<reference evidence="3 4" key="1">
    <citation type="submission" date="2018-09" db="EMBL/GenBank/DDBJ databases">
        <title>Genomic investigation of the strawberry pathogen Phytophthora fragariae indicates pathogenicity is determined by transcriptional variation in three key races.</title>
        <authorList>
            <person name="Adams T.M."/>
            <person name="Armitage A.D."/>
            <person name="Sobczyk M.K."/>
            <person name="Bates H.J."/>
            <person name="Dunwell J.M."/>
            <person name="Nellist C.F."/>
            <person name="Harrison R.J."/>
        </authorList>
    </citation>
    <scope>NUCLEOTIDE SEQUENCE [LARGE SCALE GENOMIC DNA]</scope>
    <source>
        <strain evidence="3 4">SCRP324</strain>
    </source>
</reference>
<dbReference type="InterPro" id="IPR004046">
    <property type="entry name" value="GST_C"/>
</dbReference>
<dbReference type="Gene3D" id="1.20.1050.10">
    <property type="match status" value="1"/>
</dbReference>
<dbReference type="InterPro" id="IPR036282">
    <property type="entry name" value="Glutathione-S-Trfase_C_sf"/>
</dbReference>
<organism evidence="3 4">
    <name type="scientific">Phytophthora rubi</name>
    <dbReference type="NCBI Taxonomy" id="129364"/>
    <lineage>
        <taxon>Eukaryota</taxon>
        <taxon>Sar</taxon>
        <taxon>Stramenopiles</taxon>
        <taxon>Oomycota</taxon>
        <taxon>Peronosporomycetes</taxon>
        <taxon>Peronosporales</taxon>
        <taxon>Peronosporaceae</taxon>
        <taxon>Phytophthora</taxon>
    </lineage>
</organism>
<dbReference type="AlphaFoldDB" id="A0A6A3P3C4"/>
<comment type="caution">
    <text evidence="3">The sequence shown here is derived from an EMBL/GenBank/DDBJ whole genome shotgun (WGS) entry which is preliminary data.</text>
</comment>
<dbReference type="OrthoDB" id="249703at2759"/>
<evidence type="ECO:0000256" key="1">
    <source>
        <dbReference type="SAM" id="MobiDB-lite"/>
    </source>
</evidence>
<accession>A0A6A3P3C4</accession>
<evidence type="ECO:0000259" key="2">
    <source>
        <dbReference type="Pfam" id="PF00043"/>
    </source>
</evidence>
<gene>
    <name evidence="3" type="ORF">PR002_g952</name>
</gene>
<dbReference type="SUPFAM" id="SSF47616">
    <property type="entry name" value="GST C-terminal domain-like"/>
    <property type="match status" value="1"/>
</dbReference>
<dbReference type="EMBL" id="QXFU01000025">
    <property type="protein sequence ID" value="KAE9047581.1"/>
    <property type="molecule type" value="Genomic_DNA"/>
</dbReference>
<feature type="domain" description="Glutathione S-transferase C-terminal" evidence="2">
    <location>
        <begin position="18"/>
        <end position="57"/>
    </location>
</feature>
<dbReference type="Proteomes" id="UP000435112">
    <property type="component" value="Unassembled WGS sequence"/>
</dbReference>
<evidence type="ECO:0000313" key="4">
    <source>
        <dbReference type="Proteomes" id="UP000435112"/>
    </source>
</evidence>